<gene>
    <name evidence="1" type="ORF">GCM10023322_58820</name>
</gene>
<organism evidence="1 2">
    <name type="scientific">Rugosimonospora acidiphila</name>
    <dbReference type="NCBI Taxonomy" id="556531"/>
    <lineage>
        <taxon>Bacteria</taxon>
        <taxon>Bacillati</taxon>
        <taxon>Actinomycetota</taxon>
        <taxon>Actinomycetes</taxon>
        <taxon>Micromonosporales</taxon>
        <taxon>Micromonosporaceae</taxon>
        <taxon>Rugosimonospora</taxon>
    </lineage>
</organism>
<evidence type="ECO:0000313" key="2">
    <source>
        <dbReference type="Proteomes" id="UP001501570"/>
    </source>
</evidence>
<dbReference type="Proteomes" id="UP001501570">
    <property type="component" value="Unassembled WGS sequence"/>
</dbReference>
<comment type="caution">
    <text evidence="1">The sequence shown here is derived from an EMBL/GenBank/DDBJ whole genome shotgun (WGS) entry which is preliminary data.</text>
</comment>
<dbReference type="RefSeq" id="WP_345635066.1">
    <property type="nucleotide sequence ID" value="NZ_BAABJQ010000021.1"/>
</dbReference>
<name>A0ABP9SF60_9ACTN</name>
<sequence>MSAAWEPDRLRRERDRLDTFRAALSYDNGPTAGAWTVDRLRVAHDRLAAALLALPAHPLPADAIGATGQAAVEVADHRQRFDCLHLALGALVDQAAEVDPGGVWALLARPVRVVFTAATKDPVQTEDLPVAELVAAAGAEVAAIRRIVDGYAADLAALADALERAGGVIRELPEPDRAPLLARLPAITDPVGQARDGRWHEQLAMLRAETRGLAAVGKLREAMGRLRSLFDDARAEQLGDGVDPLPKLGLAPLLGRVDALEPAWREGNRWNVESVEGLLVELTGATGNVDEARQRLRVQCWSELTGMLEAYRQRAANEGHGETPRLLSLDRTATRHLHARPFLIRPAARAVRAYIRAVNEESG</sequence>
<proteinExistence type="predicted"/>
<dbReference type="EMBL" id="BAABJQ010000021">
    <property type="protein sequence ID" value="GAA5194437.1"/>
    <property type="molecule type" value="Genomic_DNA"/>
</dbReference>
<evidence type="ECO:0000313" key="1">
    <source>
        <dbReference type="EMBL" id="GAA5194437.1"/>
    </source>
</evidence>
<keyword evidence="2" id="KW-1185">Reference proteome</keyword>
<accession>A0ABP9SF60</accession>
<protein>
    <submittedName>
        <fullName evidence="1">Uncharacterized protein</fullName>
    </submittedName>
</protein>
<reference evidence="2" key="1">
    <citation type="journal article" date="2019" name="Int. J. Syst. Evol. Microbiol.">
        <title>The Global Catalogue of Microorganisms (GCM) 10K type strain sequencing project: providing services to taxonomists for standard genome sequencing and annotation.</title>
        <authorList>
            <consortium name="The Broad Institute Genomics Platform"/>
            <consortium name="The Broad Institute Genome Sequencing Center for Infectious Disease"/>
            <person name="Wu L."/>
            <person name="Ma J."/>
        </authorList>
    </citation>
    <scope>NUCLEOTIDE SEQUENCE [LARGE SCALE GENOMIC DNA]</scope>
    <source>
        <strain evidence="2">JCM 18304</strain>
    </source>
</reference>